<dbReference type="EMBL" id="JBHUIP010000016">
    <property type="protein sequence ID" value="MFD2265173.1"/>
    <property type="molecule type" value="Genomic_DNA"/>
</dbReference>
<gene>
    <name evidence="1" type="ORF">ACFSM5_19880</name>
</gene>
<dbReference type="Proteomes" id="UP001597295">
    <property type="component" value="Unassembled WGS sequence"/>
</dbReference>
<proteinExistence type="predicted"/>
<dbReference type="SUPFAM" id="SSF82185">
    <property type="entry name" value="Histone H3 K4-specific methyltransferase SET7/9 N-terminal domain"/>
    <property type="match status" value="1"/>
</dbReference>
<evidence type="ECO:0000313" key="1">
    <source>
        <dbReference type="EMBL" id="MFD2265173.1"/>
    </source>
</evidence>
<keyword evidence="2" id="KW-1185">Reference proteome</keyword>
<protein>
    <submittedName>
        <fullName evidence="1">Uncharacterized protein</fullName>
    </submittedName>
</protein>
<accession>A0ABW5DWQ3</accession>
<evidence type="ECO:0000313" key="2">
    <source>
        <dbReference type="Proteomes" id="UP001597295"/>
    </source>
</evidence>
<organism evidence="1 2">
    <name type="scientific">Lacibacterium aquatile</name>
    <dbReference type="NCBI Taxonomy" id="1168082"/>
    <lineage>
        <taxon>Bacteria</taxon>
        <taxon>Pseudomonadati</taxon>
        <taxon>Pseudomonadota</taxon>
        <taxon>Alphaproteobacteria</taxon>
        <taxon>Rhodospirillales</taxon>
        <taxon>Rhodospirillaceae</taxon>
    </lineage>
</organism>
<name>A0ABW5DWQ3_9PROT</name>
<dbReference type="RefSeq" id="WP_379878345.1">
    <property type="nucleotide sequence ID" value="NZ_JBHUIP010000016.1"/>
</dbReference>
<reference evidence="2" key="1">
    <citation type="journal article" date="2019" name="Int. J. Syst. Evol. Microbiol.">
        <title>The Global Catalogue of Microorganisms (GCM) 10K type strain sequencing project: providing services to taxonomists for standard genome sequencing and annotation.</title>
        <authorList>
            <consortium name="The Broad Institute Genomics Platform"/>
            <consortium name="The Broad Institute Genome Sequencing Center for Infectious Disease"/>
            <person name="Wu L."/>
            <person name="Ma J."/>
        </authorList>
    </citation>
    <scope>NUCLEOTIDE SEQUENCE [LARGE SCALE GENOMIC DNA]</scope>
    <source>
        <strain evidence="2">CGMCC 1.19062</strain>
    </source>
</reference>
<comment type="caution">
    <text evidence="1">The sequence shown here is derived from an EMBL/GenBank/DDBJ whole genome shotgun (WGS) entry which is preliminary data.</text>
</comment>
<sequence length="489" mass="51334">MQEITPTAASTDFRSNLMSDGPNPLVKYPALRQIEVQLRDYVMQPTPDMKTDYLIAVGAPEIGAAHVRQSVSELNQGADALIAQRYGAPSAPNGSCGVEPTAELPFRPVEQAIKPVDWMFLSGACVDGKANGIASVRSADGVQHFTGQFVDGRAVDGIYQDTAQNLLYVGPISQSGEPVRASLRHQWPGKSVVYYIGDLQGGLANGKGVSVSPSSVGGLHLNTAGQFAATKLNGFGTYQSLMNFGDGGRKVGAWIGSWADGKAHGLAGNTNDADSLFVGTYEHGQGNGVGGMYYADLTPLSTYRAFRFGGYRGGKRDGGHLIQNAWSGMEAREVWRNGLMIEDDTFDFGQIFALAGGAAVLGMSNIPAAAKVQMGGAYTADVMGNTGGSNTINTANALAGGAAAGRPGMIGGRPVSSSVAPAGAMRTESYSFTCAHSGSHTIQIPYRDASKLPIKKAYTKTMACNETDNWSKALADCNRAFGNQSCQEQ</sequence>